<dbReference type="KEGG" id="fam:OYT1_ch2144"/>
<sequence>MTGFNRWLLAMVLGALCALPLKAEELSKGQTIYLPIYSHIWYGDLDASGQPRKALMSALVSIRNTSLKMPVRVTSARYYSTEGRLLKEFAASPRTVPPMATLEFFVEKSESAGGSGANFIIQWEASTETNSPLVEAVHTDIQLNRTPTFLTSGRPIKSE</sequence>
<dbReference type="STRING" id="1188319.OYT1_01135"/>
<accession>A0A2Z6GEC8</accession>
<proteinExistence type="predicted"/>
<protein>
    <recommendedName>
        <fullName evidence="3">DUF3124 domain-containing protein</fullName>
    </recommendedName>
</protein>
<dbReference type="Pfam" id="PF11322">
    <property type="entry name" value="DUF3124"/>
    <property type="match status" value="1"/>
</dbReference>
<dbReference type="Proteomes" id="UP000033070">
    <property type="component" value="Chromosome"/>
</dbReference>
<keyword evidence="2" id="KW-1185">Reference proteome</keyword>
<dbReference type="EMBL" id="AP018738">
    <property type="protein sequence ID" value="BBE51669.1"/>
    <property type="molecule type" value="Genomic_DNA"/>
</dbReference>
<dbReference type="AlphaFoldDB" id="A0A2Z6GEC8"/>
<organism evidence="1 2">
    <name type="scientific">Ferriphaselus amnicola</name>
    <dbReference type="NCBI Taxonomy" id="1188319"/>
    <lineage>
        <taxon>Bacteria</taxon>
        <taxon>Pseudomonadati</taxon>
        <taxon>Pseudomonadota</taxon>
        <taxon>Betaproteobacteria</taxon>
        <taxon>Nitrosomonadales</taxon>
        <taxon>Gallionellaceae</taxon>
        <taxon>Ferriphaselus</taxon>
    </lineage>
</organism>
<name>A0A2Z6GEC8_9PROT</name>
<evidence type="ECO:0000313" key="2">
    <source>
        <dbReference type="Proteomes" id="UP000033070"/>
    </source>
</evidence>
<dbReference type="RefSeq" id="WP_062626413.1">
    <property type="nucleotide sequence ID" value="NZ_AP018738.1"/>
</dbReference>
<evidence type="ECO:0008006" key="3">
    <source>
        <dbReference type="Google" id="ProtNLM"/>
    </source>
</evidence>
<dbReference type="InterPro" id="IPR021471">
    <property type="entry name" value="DUF3124"/>
</dbReference>
<reference evidence="1 2" key="1">
    <citation type="submission" date="2018-06" db="EMBL/GenBank/DDBJ databases">
        <title>OYT1 Genome Sequencing.</title>
        <authorList>
            <person name="Kato S."/>
            <person name="Itoh T."/>
            <person name="Ohkuma M."/>
        </authorList>
    </citation>
    <scope>NUCLEOTIDE SEQUENCE [LARGE SCALE GENOMIC DNA]</scope>
    <source>
        <strain evidence="1 2">OYT1</strain>
    </source>
</reference>
<dbReference type="OrthoDB" id="283474at2"/>
<evidence type="ECO:0000313" key="1">
    <source>
        <dbReference type="EMBL" id="BBE51669.1"/>
    </source>
</evidence>
<gene>
    <name evidence="1" type="ORF">OYT1_ch2144</name>
</gene>